<dbReference type="InParanoid" id="A5E377"/>
<dbReference type="KEGG" id="lel:PVL30_004888"/>
<dbReference type="InterPro" id="IPR008775">
    <property type="entry name" value="Phytyl_CoA_dOase-like"/>
</dbReference>
<dbReference type="EMBL" id="CH981528">
    <property type="protein sequence ID" value="EDK45885.1"/>
    <property type="molecule type" value="Genomic_DNA"/>
</dbReference>
<evidence type="ECO:0008006" key="7">
    <source>
        <dbReference type="Google" id="ProtNLM"/>
    </source>
</evidence>
<dbReference type="AlphaFoldDB" id="A5E377"/>
<dbReference type="OrthoDB" id="445007at2759"/>
<gene>
    <name evidence="5" type="ORF">LELG_04064</name>
</gene>
<dbReference type="GO" id="GO:0046872">
    <property type="term" value="F:metal ion binding"/>
    <property type="evidence" value="ECO:0007669"/>
    <property type="project" value="UniProtKB-KW"/>
</dbReference>
<dbReference type="PANTHER" id="PTHR20883">
    <property type="entry name" value="PHYTANOYL-COA DIOXYGENASE DOMAIN CONTAINING 1"/>
    <property type="match status" value="1"/>
</dbReference>
<dbReference type="Gene3D" id="2.60.120.620">
    <property type="entry name" value="q2cbj1_9rhob like domain"/>
    <property type="match status" value="1"/>
</dbReference>
<keyword evidence="6" id="KW-1185">Reference proteome</keyword>
<protein>
    <recommendedName>
        <fullName evidence="7">Phytanoyl-CoA dioxygenase domain-containing protein 1</fullName>
    </recommendedName>
</protein>
<comment type="cofactor">
    <cofactor evidence="1">
        <name>Fe cation</name>
        <dbReference type="ChEBI" id="CHEBI:24875"/>
    </cofactor>
</comment>
<reference evidence="5 6" key="1">
    <citation type="journal article" date="2009" name="Nature">
        <title>Evolution of pathogenicity and sexual reproduction in eight Candida genomes.</title>
        <authorList>
            <person name="Butler G."/>
            <person name="Rasmussen M.D."/>
            <person name="Lin M.F."/>
            <person name="Santos M.A."/>
            <person name="Sakthikumar S."/>
            <person name="Munro C.A."/>
            <person name="Rheinbay E."/>
            <person name="Grabherr M."/>
            <person name="Forche A."/>
            <person name="Reedy J.L."/>
            <person name="Agrafioti I."/>
            <person name="Arnaud M.B."/>
            <person name="Bates S."/>
            <person name="Brown A.J."/>
            <person name="Brunke S."/>
            <person name="Costanzo M.C."/>
            <person name="Fitzpatrick D.A."/>
            <person name="de Groot P.W."/>
            <person name="Harris D."/>
            <person name="Hoyer L.L."/>
            <person name="Hube B."/>
            <person name="Klis F.M."/>
            <person name="Kodira C."/>
            <person name="Lennard N."/>
            <person name="Logue M.E."/>
            <person name="Martin R."/>
            <person name="Neiman A.M."/>
            <person name="Nikolaou E."/>
            <person name="Quail M.A."/>
            <person name="Quinn J."/>
            <person name="Santos M.C."/>
            <person name="Schmitzberger F.F."/>
            <person name="Sherlock G."/>
            <person name="Shah P."/>
            <person name="Silverstein K.A."/>
            <person name="Skrzypek M.S."/>
            <person name="Soll D."/>
            <person name="Staggs R."/>
            <person name="Stansfield I."/>
            <person name="Stumpf M.P."/>
            <person name="Sudbery P.E."/>
            <person name="Srikantha T."/>
            <person name="Zeng Q."/>
            <person name="Berman J."/>
            <person name="Berriman M."/>
            <person name="Heitman J."/>
            <person name="Gow N.A."/>
            <person name="Lorenz M.C."/>
            <person name="Birren B.W."/>
            <person name="Kellis M."/>
            <person name="Cuomo C.A."/>
        </authorList>
    </citation>
    <scope>NUCLEOTIDE SEQUENCE [LARGE SCALE GENOMIC DNA]</scope>
    <source>
        <strain evidence="6">ATCC 11503 / BCRC 21390 / CBS 2605 / JCM 1781 / NBRC 1676 / NRRL YB-4239</strain>
    </source>
</reference>
<organism evidence="5 6">
    <name type="scientific">Lodderomyces elongisporus (strain ATCC 11503 / CBS 2605 / JCM 1781 / NBRC 1676 / NRRL YB-4239)</name>
    <name type="common">Yeast</name>
    <name type="synonym">Saccharomyces elongisporus</name>
    <dbReference type="NCBI Taxonomy" id="379508"/>
    <lineage>
        <taxon>Eukaryota</taxon>
        <taxon>Fungi</taxon>
        <taxon>Dikarya</taxon>
        <taxon>Ascomycota</taxon>
        <taxon>Saccharomycotina</taxon>
        <taxon>Pichiomycetes</taxon>
        <taxon>Debaryomycetaceae</taxon>
        <taxon>Candida/Lodderomyces clade</taxon>
        <taxon>Lodderomyces</taxon>
    </lineage>
</organism>
<dbReference type="STRING" id="379508.A5E377"/>
<comment type="similarity">
    <text evidence="2">Belongs to the PhyH family.</text>
</comment>
<proteinExistence type="inferred from homology"/>
<dbReference type="eggNOG" id="KOG3290">
    <property type="taxonomic scope" value="Eukaryota"/>
</dbReference>
<evidence type="ECO:0000256" key="3">
    <source>
        <dbReference type="ARBA" id="ARBA00022723"/>
    </source>
</evidence>
<sequence length="305" mass="34944">MSKQYLTPEQINTFQEEGMLCIPNFLSHDQTQALLKRSKDLLQQCDLSTHPKTTFKTSDDDHIGDTYFYESADRISYFFDTDAFNTQGDLTKPLDKAINKIGHGLHIHDQIFNEVTFDTHVKQIATDLEYKEPKVLQSMCIFKQPVVDENASLDKTDERDNAVPPHTDATFLYTKPTQTAMGYWFALEDCTEENGCLKYLPGTHKKYPVTKRFVRSKGLEGGCQFEQVANDVPIEETEKDYVTVPCKAGSLILINHSVLHKSEKNRLRNSRYAYAFHIIEGTAEYDEKNWLQVPYSGGSDFSRLL</sequence>
<evidence type="ECO:0000313" key="5">
    <source>
        <dbReference type="EMBL" id="EDK45885.1"/>
    </source>
</evidence>
<dbReference type="Proteomes" id="UP000001996">
    <property type="component" value="Unassembled WGS sequence"/>
</dbReference>
<evidence type="ECO:0000313" key="6">
    <source>
        <dbReference type="Proteomes" id="UP000001996"/>
    </source>
</evidence>
<dbReference type="Pfam" id="PF05721">
    <property type="entry name" value="PhyH"/>
    <property type="match status" value="1"/>
</dbReference>
<dbReference type="OMA" id="KYSEDNW"/>
<name>A5E377_LODEL</name>
<dbReference type="SUPFAM" id="SSF51197">
    <property type="entry name" value="Clavaminate synthase-like"/>
    <property type="match status" value="1"/>
</dbReference>
<evidence type="ECO:0000256" key="1">
    <source>
        <dbReference type="ARBA" id="ARBA00001962"/>
    </source>
</evidence>
<evidence type="ECO:0000256" key="4">
    <source>
        <dbReference type="ARBA" id="ARBA00023004"/>
    </source>
</evidence>
<keyword evidence="3" id="KW-0479">Metal-binding</keyword>
<dbReference type="GeneID" id="5232158"/>
<dbReference type="PANTHER" id="PTHR20883:SF15">
    <property type="entry name" value="PHYTANOYL-COA DIOXYGENASE DOMAIN-CONTAINING PROTEIN 1"/>
    <property type="match status" value="1"/>
</dbReference>
<keyword evidence="4" id="KW-0408">Iron</keyword>
<dbReference type="VEuPathDB" id="FungiDB:LELG_04064"/>
<accession>A5E377</accession>
<dbReference type="HOGENOM" id="CLU_048953_0_1_1"/>
<evidence type="ECO:0000256" key="2">
    <source>
        <dbReference type="ARBA" id="ARBA00005830"/>
    </source>
</evidence>